<dbReference type="OrthoDB" id="9806546at2"/>
<dbReference type="InterPro" id="IPR013644">
    <property type="entry name" value="DXP_reductoisomerase_C"/>
</dbReference>
<feature type="binding site" evidence="9">
    <location>
        <position position="123"/>
    </location>
    <ligand>
        <name>NADPH</name>
        <dbReference type="ChEBI" id="CHEBI:57783"/>
    </ligand>
</feature>
<feature type="binding site" evidence="9">
    <location>
        <position position="215"/>
    </location>
    <ligand>
        <name>1-deoxy-D-xylulose 5-phosphate</name>
        <dbReference type="ChEBI" id="CHEBI:57792"/>
    </ligand>
</feature>
<dbReference type="FunFam" id="3.40.50.720:FF:000045">
    <property type="entry name" value="1-deoxy-D-xylulose 5-phosphate reductoisomerase"/>
    <property type="match status" value="1"/>
</dbReference>
<dbReference type="SUPFAM" id="SSF69055">
    <property type="entry name" value="1-deoxy-D-xylulose-5-phosphate reductoisomerase, C-terminal domain"/>
    <property type="match status" value="1"/>
</dbReference>
<feature type="binding site" evidence="9">
    <location>
        <position position="122"/>
    </location>
    <ligand>
        <name>1-deoxy-D-xylulose 5-phosphate</name>
        <dbReference type="ChEBI" id="CHEBI:57792"/>
    </ligand>
</feature>
<keyword evidence="13" id="KW-0413">Isomerase</keyword>
<dbReference type="AlphaFoldDB" id="A0A1B1YDF4"/>
<comment type="similarity">
    <text evidence="2 9">Belongs to the DXR family.</text>
</comment>
<dbReference type="RefSeq" id="WP_015359105.1">
    <property type="nucleotide sequence ID" value="NZ_CP014672.1"/>
</dbReference>
<dbReference type="InterPro" id="IPR036291">
    <property type="entry name" value="NAD(P)-bd_dom_sf"/>
</dbReference>
<feature type="binding site" evidence="9">
    <location>
        <position position="13"/>
    </location>
    <ligand>
        <name>NADPH</name>
        <dbReference type="ChEBI" id="CHEBI:57783"/>
    </ligand>
</feature>
<name>A0A1B1YDF4_THEST</name>
<feature type="binding site" evidence="9">
    <location>
        <position position="121"/>
    </location>
    <ligand>
        <name>NADPH</name>
        <dbReference type="ChEBI" id="CHEBI:57783"/>
    </ligand>
</feature>
<feature type="binding site" evidence="9">
    <location>
        <position position="37"/>
    </location>
    <ligand>
        <name>NADPH</name>
        <dbReference type="ChEBI" id="CHEBI:57783"/>
    </ligand>
</feature>
<keyword evidence="5 9" id="KW-0560">Oxidoreductase</keyword>
<dbReference type="Gene3D" id="1.10.1740.10">
    <property type="match status" value="1"/>
</dbReference>
<reference evidence="13 14" key="1">
    <citation type="submission" date="2016-02" db="EMBL/GenBank/DDBJ databases">
        <title>Comparison of Clostridium stercorarium subspecies using comparative genomics and transcriptomics.</title>
        <authorList>
            <person name="Schellenberg J."/>
            <person name="Thallinger G."/>
            <person name="Levin D.B."/>
            <person name="Zhang X."/>
            <person name="Alvare G."/>
            <person name="Fristensky B."/>
            <person name="Sparling R."/>
        </authorList>
    </citation>
    <scope>NUCLEOTIDE SEQUENCE [LARGE SCALE GENOMIC DNA]</scope>
    <source>
        <strain evidence="13 14">DSM 2910</strain>
    </source>
</reference>
<comment type="cofactor">
    <cofactor evidence="9">
        <name>Mg(2+)</name>
        <dbReference type="ChEBI" id="CHEBI:18420"/>
    </cofactor>
    <cofactor evidence="9">
        <name>Mn(2+)</name>
        <dbReference type="ChEBI" id="CHEBI:29035"/>
    </cofactor>
</comment>
<dbReference type="PIRSF" id="PIRSF006205">
    <property type="entry name" value="Dxp_reductismrs"/>
    <property type="match status" value="1"/>
</dbReference>
<evidence type="ECO:0000256" key="4">
    <source>
        <dbReference type="ARBA" id="ARBA00022857"/>
    </source>
</evidence>
<feature type="domain" description="1-deoxy-D-xylulose 5-phosphate reductoisomerase N-terminal" evidence="10">
    <location>
        <begin position="5"/>
        <end position="129"/>
    </location>
</feature>
<evidence type="ECO:0000313" key="14">
    <source>
        <dbReference type="Proteomes" id="UP000092971"/>
    </source>
</evidence>
<feature type="domain" description="1-deoxy-D-xylulose 5-phosphate reductoisomerase C-terminal" evidence="11">
    <location>
        <begin position="143"/>
        <end position="226"/>
    </location>
</feature>
<dbReference type="GO" id="GO:0030145">
    <property type="term" value="F:manganese ion binding"/>
    <property type="evidence" value="ECO:0007669"/>
    <property type="project" value="TreeGrafter"/>
</dbReference>
<gene>
    <name evidence="9" type="primary">dxr</name>
    <name evidence="13" type="ORF">CSTERTH_07015</name>
</gene>
<dbReference type="GO" id="GO:0030604">
    <property type="term" value="F:1-deoxy-D-xylulose-5-phosphate reductoisomerase activity"/>
    <property type="evidence" value="ECO:0007669"/>
    <property type="project" value="UniProtKB-UniRule"/>
</dbReference>
<dbReference type="InterPro" id="IPR003821">
    <property type="entry name" value="DXP_reductoisomerase"/>
</dbReference>
<dbReference type="UniPathway" id="UPA00056">
    <property type="reaction ID" value="UER00092"/>
</dbReference>
<evidence type="ECO:0000256" key="9">
    <source>
        <dbReference type="HAMAP-Rule" id="MF_00183"/>
    </source>
</evidence>
<keyword evidence="3 9" id="KW-0479">Metal-binding</keyword>
<evidence type="ECO:0000259" key="11">
    <source>
        <dbReference type="Pfam" id="PF08436"/>
    </source>
</evidence>
<organism evidence="13 14">
    <name type="scientific">Thermoclostridium stercorarium subsp. thermolacticum DSM 2910</name>
    <dbReference type="NCBI Taxonomy" id="1121336"/>
    <lineage>
        <taxon>Bacteria</taxon>
        <taxon>Bacillati</taxon>
        <taxon>Bacillota</taxon>
        <taxon>Clostridia</taxon>
        <taxon>Eubacteriales</taxon>
        <taxon>Oscillospiraceae</taxon>
        <taxon>Thermoclostridium</taxon>
    </lineage>
</organism>
<feature type="binding site" evidence="9">
    <location>
        <position position="218"/>
    </location>
    <ligand>
        <name>Mn(2+)</name>
        <dbReference type="ChEBI" id="CHEBI:29035"/>
    </ligand>
</feature>
<dbReference type="SUPFAM" id="SSF55347">
    <property type="entry name" value="Glyceraldehyde-3-phosphate dehydrogenase-like, C-terminal domain"/>
    <property type="match status" value="1"/>
</dbReference>
<feature type="binding site" evidence="9">
    <location>
        <position position="147"/>
    </location>
    <ligand>
        <name>Mn(2+)</name>
        <dbReference type="ChEBI" id="CHEBI:29035"/>
    </ligand>
</feature>
<keyword evidence="9" id="KW-0460">Magnesium</keyword>
<dbReference type="NCBIfam" id="NF009114">
    <property type="entry name" value="PRK12464.1"/>
    <property type="match status" value="1"/>
</dbReference>
<feature type="binding site" evidence="9">
    <location>
        <position position="11"/>
    </location>
    <ligand>
        <name>NADPH</name>
        <dbReference type="ChEBI" id="CHEBI:57783"/>
    </ligand>
</feature>
<evidence type="ECO:0000256" key="8">
    <source>
        <dbReference type="ARBA" id="ARBA00048543"/>
    </source>
</evidence>
<evidence type="ECO:0000256" key="7">
    <source>
        <dbReference type="ARBA" id="ARBA00023229"/>
    </source>
</evidence>
<dbReference type="GO" id="GO:0016853">
    <property type="term" value="F:isomerase activity"/>
    <property type="evidence" value="ECO:0007669"/>
    <property type="project" value="UniProtKB-KW"/>
</dbReference>
<dbReference type="Pfam" id="PF02670">
    <property type="entry name" value="DXP_reductoisom"/>
    <property type="match status" value="1"/>
</dbReference>
<evidence type="ECO:0000256" key="2">
    <source>
        <dbReference type="ARBA" id="ARBA00006825"/>
    </source>
</evidence>
<evidence type="ECO:0000259" key="10">
    <source>
        <dbReference type="Pfam" id="PF02670"/>
    </source>
</evidence>
<comment type="function">
    <text evidence="9">Catalyzes the NADPH-dependent rearrangement and reduction of 1-deoxy-D-xylulose-5-phosphate (DXP) to 2-C-methyl-D-erythritol 4-phosphate (MEP).</text>
</comment>
<dbReference type="Pfam" id="PF13288">
    <property type="entry name" value="DXPR_C"/>
    <property type="match status" value="1"/>
</dbReference>
<dbReference type="HAMAP" id="MF_00183">
    <property type="entry name" value="DXP_reductoisom"/>
    <property type="match status" value="1"/>
</dbReference>
<dbReference type="PANTHER" id="PTHR30525">
    <property type="entry name" value="1-DEOXY-D-XYLULOSE 5-PHOSPHATE REDUCTOISOMERASE"/>
    <property type="match status" value="1"/>
</dbReference>
<feature type="binding site" evidence="9">
    <location>
        <position position="202"/>
    </location>
    <ligand>
        <name>NADPH</name>
        <dbReference type="ChEBI" id="CHEBI:57783"/>
    </ligand>
</feature>
<dbReference type="Gene3D" id="3.40.50.720">
    <property type="entry name" value="NAD(P)-binding Rossmann-like Domain"/>
    <property type="match status" value="1"/>
</dbReference>
<dbReference type="Proteomes" id="UP000092971">
    <property type="component" value="Chromosome"/>
</dbReference>
<evidence type="ECO:0000256" key="5">
    <source>
        <dbReference type="ARBA" id="ARBA00023002"/>
    </source>
</evidence>
<feature type="binding site" evidence="9">
    <location>
        <position position="196"/>
    </location>
    <ligand>
        <name>1-deoxy-D-xylulose 5-phosphate</name>
        <dbReference type="ChEBI" id="CHEBI:57792"/>
    </ligand>
</feature>
<feature type="binding site" evidence="9">
    <location>
        <position position="214"/>
    </location>
    <ligand>
        <name>1-deoxy-D-xylulose 5-phosphate</name>
        <dbReference type="ChEBI" id="CHEBI:57792"/>
    </ligand>
</feature>
<protein>
    <recommendedName>
        <fullName evidence="9">1-deoxy-D-xylulose 5-phosphate reductoisomerase</fullName>
        <shortName evidence="9">DXP reductoisomerase</shortName>
        <ecNumber evidence="9">1.1.1.267</ecNumber>
    </recommendedName>
    <alternativeName>
        <fullName evidence="9">1-deoxyxylulose-5-phosphate reductoisomerase</fullName>
    </alternativeName>
    <alternativeName>
        <fullName evidence="9">2-C-methyl-D-erythritol 4-phosphate synthase</fullName>
    </alternativeName>
</protein>
<sequence length="399" mass="44327">MTKNLVILGSTGSIGTQALDVCDNINVRVLGLSAQKNIDKLEMQARKYKPAIVAVMDPERGKELKVRLRDTNIKVVWGMDGIIELVTFPGADTVLTSVVGIAGLVPTVRAIEAGKTIALANKETLVTAGKLVMEAAKRNNINILPVDSEHMAIFQCLAGNRKEDIEKLILTASGGPFRGYTEELLNDVTVEEALNHPTWLMGKKITIDSATMMNKGFEVIEARWLFDMELSKIEVLVHPQSIIHSMVSFRDGSIIAQLGASDMRIPIQLAMTWPERMENSFGRVDFTRVGMLTFEKPDLKVFKCLNFAIRAANIGGTMPAVLNAANEVAVSLFLDGKISFKAIMDLIGEVMENHRVHMNPSLNDIIEVDRLAREETLNIYKKKYKDHVRVFQWAYMGNN</sequence>
<feature type="binding site" evidence="9">
    <location>
        <position position="12"/>
    </location>
    <ligand>
        <name>NADPH</name>
        <dbReference type="ChEBI" id="CHEBI:57783"/>
    </ligand>
</feature>
<feature type="binding site" evidence="9">
    <location>
        <position position="209"/>
    </location>
    <ligand>
        <name>1-deoxy-D-xylulose 5-phosphate</name>
        <dbReference type="ChEBI" id="CHEBI:57792"/>
    </ligand>
</feature>
<accession>A0A1B1YDF4</accession>
<feature type="domain" description="DXP reductoisomerase C-terminal" evidence="12">
    <location>
        <begin position="258"/>
        <end position="374"/>
    </location>
</feature>
<keyword evidence="7 9" id="KW-0414">Isoprene biosynthesis</keyword>
<dbReference type="SUPFAM" id="SSF51735">
    <property type="entry name" value="NAD(P)-binding Rossmann-fold domains"/>
    <property type="match status" value="1"/>
</dbReference>
<dbReference type="GO" id="GO:0070402">
    <property type="term" value="F:NADPH binding"/>
    <property type="evidence" value="ECO:0007669"/>
    <property type="project" value="InterPro"/>
</dbReference>
<comment type="pathway">
    <text evidence="1 9">Isoprenoid biosynthesis; isopentenyl diphosphate biosynthesis via DXP pathway; isopentenyl diphosphate from 1-deoxy-D-xylulose 5-phosphate: step 1/6.</text>
</comment>
<feature type="binding site" evidence="9">
    <location>
        <position position="218"/>
    </location>
    <ligand>
        <name>1-deoxy-D-xylulose 5-phosphate</name>
        <dbReference type="ChEBI" id="CHEBI:57792"/>
    </ligand>
</feature>
<keyword evidence="6 9" id="KW-0464">Manganese</keyword>
<dbReference type="InterPro" id="IPR026877">
    <property type="entry name" value="DXPR_C"/>
</dbReference>
<evidence type="ECO:0000256" key="3">
    <source>
        <dbReference type="ARBA" id="ARBA00022723"/>
    </source>
</evidence>
<feature type="binding site" evidence="9">
    <location>
        <position position="149"/>
    </location>
    <ligand>
        <name>Mn(2+)</name>
        <dbReference type="ChEBI" id="CHEBI:29035"/>
    </ligand>
</feature>
<dbReference type="InterPro" id="IPR013512">
    <property type="entry name" value="DXP_reductoisomerase_N"/>
</dbReference>
<dbReference type="InterPro" id="IPR036169">
    <property type="entry name" value="DXPR_C_sf"/>
</dbReference>
<feature type="binding site" evidence="9">
    <location>
        <position position="14"/>
    </location>
    <ligand>
        <name>NADPH</name>
        <dbReference type="ChEBI" id="CHEBI:57783"/>
    </ligand>
</feature>
<evidence type="ECO:0000256" key="6">
    <source>
        <dbReference type="ARBA" id="ARBA00023211"/>
    </source>
</evidence>
<feature type="binding site" evidence="9">
    <location>
        <position position="36"/>
    </location>
    <ligand>
        <name>NADPH</name>
        <dbReference type="ChEBI" id="CHEBI:57783"/>
    </ligand>
</feature>
<dbReference type="EC" id="1.1.1.267" evidence="9"/>
<keyword evidence="4 9" id="KW-0521">NADP</keyword>
<dbReference type="GO" id="GO:0051484">
    <property type="term" value="P:isopentenyl diphosphate biosynthetic process, methylerythritol 4-phosphate pathway involved in terpenoid biosynthetic process"/>
    <property type="evidence" value="ECO:0007669"/>
    <property type="project" value="TreeGrafter"/>
</dbReference>
<dbReference type="Pfam" id="PF08436">
    <property type="entry name" value="DXP_redisom_C"/>
    <property type="match status" value="1"/>
</dbReference>
<feature type="binding site" evidence="9">
    <location>
        <position position="148"/>
    </location>
    <ligand>
        <name>1-deoxy-D-xylulose 5-phosphate</name>
        <dbReference type="ChEBI" id="CHEBI:57792"/>
    </ligand>
</feature>
<evidence type="ECO:0000256" key="1">
    <source>
        <dbReference type="ARBA" id="ARBA00005094"/>
    </source>
</evidence>
<feature type="binding site" evidence="9">
    <location>
        <position position="149"/>
    </location>
    <ligand>
        <name>1-deoxy-D-xylulose 5-phosphate</name>
        <dbReference type="ChEBI" id="CHEBI:57792"/>
    </ligand>
</feature>
<evidence type="ECO:0000313" key="13">
    <source>
        <dbReference type="EMBL" id="ANW98794.1"/>
    </source>
</evidence>
<dbReference type="PANTHER" id="PTHR30525:SF0">
    <property type="entry name" value="1-DEOXY-D-XYLULOSE 5-PHOSPHATE REDUCTOISOMERASE, CHLOROPLASTIC"/>
    <property type="match status" value="1"/>
</dbReference>
<feature type="binding site" evidence="9">
    <location>
        <position position="173"/>
    </location>
    <ligand>
        <name>1-deoxy-D-xylulose 5-phosphate</name>
        <dbReference type="ChEBI" id="CHEBI:57792"/>
    </ligand>
</feature>
<dbReference type="NCBIfam" id="TIGR00243">
    <property type="entry name" value="Dxr"/>
    <property type="match status" value="1"/>
</dbReference>
<proteinExistence type="inferred from homology"/>
<comment type="catalytic activity">
    <reaction evidence="8">
        <text>2-C-methyl-D-erythritol 4-phosphate + NADP(+) = 1-deoxy-D-xylulose 5-phosphate + NADPH + H(+)</text>
        <dbReference type="Rhea" id="RHEA:13717"/>
        <dbReference type="ChEBI" id="CHEBI:15378"/>
        <dbReference type="ChEBI" id="CHEBI:57783"/>
        <dbReference type="ChEBI" id="CHEBI:57792"/>
        <dbReference type="ChEBI" id="CHEBI:58262"/>
        <dbReference type="ChEBI" id="CHEBI:58349"/>
        <dbReference type="EC" id="1.1.1.267"/>
    </reaction>
    <physiologicalReaction direction="right-to-left" evidence="8">
        <dbReference type="Rhea" id="RHEA:13719"/>
    </physiologicalReaction>
</comment>
<evidence type="ECO:0000259" key="12">
    <source>
        <dbReference type="Pfam" id="PF13288"/>
    </source>
</evidence>
<dbReference type="EMBL" id="CP014672">
    <property type="protein sequence ID" value="ANW98794.1"/>
    <property type="molecule type" value="Genomic_DNA"/>
</dbReference>
<comment type="caution">
    <text evidence="9">Lacks conserved residue(s) required for the propagation of feature annotation.</text>
</comment>